<dbReference type="AlphaFoldDB" id="A0AAD9BDK8"/>
<name>A0AAD9BDK8_DISEL</name>
<organism evidence="2 3">
    <name type="scientific">Dissostichus eleginoides</name>
    <name type="common">Patagonian toothfish</name>
    <name type="synonym">Dissostichus amissus</name>
    <dbReference type="NCBI Taxonomy" id="100907"/>
    <lineage>
        <taxon>Eukaryota</taxon>
        <taxon>Metazoa</taxon>
        <taxon>Chordata</taxon>
        <taxon>Craniata</taxon>
        <taxon>Vertebrata</taxon>
        <taxon>Euteleostomi</taxon>
        <taxon>Actinopterygii</taxon>
        <taxon>Neopterygii</taxon>
        <taxon>Teleostei</taxon>
        <taxon>Neoteleostei</taxon>
        <taxon>Acanthomorphata</taxon>
        <taxon>Eupercaria</taxon>
        <taxon>Perciformes</taxon>
        <taxon>Notothenioidei</taxon>
        <taxon>Nototheniidae</taxon>
        <taxon>Dissostichus</taxon>
    </lineage>
</organism>
<dbReference type="EMBL" id="JASDAP010000024">
    <property type="protein sequence ID" value="KAK1881880.1"/>
    <property type="molecule type" value="Genomic_DNA"/>
</dbReference>
<evidence type="ECO:0000313" key="3">
    <source>
        <dbReference type="Proteomes" id="UP001228049"/>
    </source>
</evidence>
<feature type="non-terminal residue" evidence="2">
    <location>
        <position position="81"/>
    </location>
</feature>
<dbReference type="Proteomes" id="UP001228049">
    <property type="component" value="Unassembled WGS sequence"/>
</dbReference>
<evidence type="ECO:0000313" key="2">
    <source>
        <dbReference type="EMBL" id="KAK1881880.1"/>
    </source>
</evidence>
<reference evidence="2" key="1">
    <citation type="submission" date="2023-04" db="EMBL/GenBank/DDBJ databases">
        <title>Chromosome-level genome of Chaenocephalus aceratus.</title>
        <authorList>
            <person name="Park H."/>
        </authorList>
    </citation>
    <scope>NUCLEOTIDE SEQUENCE</scope>
    <source>
        <strain evidence="2">DE</strain>
        <tissue evidence="2">Muscle</tissue>
    </source>
</reference>
<comment type="caution">
    <text evidence="2">The sequence shown here is derived from an EMBL/GenBank/DDBJ whole genome shotgun (WGS) entry which is preliminary data.</text>
</comment>
<proteinExistence type="predicted"/>
<sequence>QDKSFPLCQSRGSKGPTCCTTTPLPHLPDLLHHHTPSPYLTDRCTTTPLPHLPDLLHHHTPSPYLPDLLHHHTPNPPHRPA</sequence>
<feature type="non-terminal residue" evidence="2">
    <location>
        <position position="1"/>
    </location>
</feature>
<keyword evidence="3" id="KW-1185">Reference proteome</keyword>
<protein>
    <submittedName>
        <fullName evidence="2">BUD13 like</fullName>
    </submittedName>
</protein>
<feature type="region of interest" description="Disordered" evidence="1">
    <location>
        <begin position="55"/>
        <end position="81"/>
    </location>
</feature>
<accession>A0AAD9BDK8</accession>
<gene>
    <name evidence="2" type="ORF">KUDE01_025043</name>
</gene>
<evidence type="ECO:0000256" key="1">
    <source>
        <dbReference type="SAM" id="MobiDB-lite"/>
    </source>
</evidence>